<dbReference type="Proteomes" id="UP000321230">
    <property type="component" value="Unassembled WGS sequence"/>
</dbReference>
<proteinExistence type="predicted"/>
<reference evidence="1 2" key="1">
    <citation type="submission" date="2019-07" db="EMBL/GenBank/DDBJ databases">
        <title>Whole genome shotgun sequence of Gluconobacter wancherniae NBRC 103581.</title>
        <authorList>
            <person name="Hosoyama A."/>
            <person name="Uohara A."/>
            <person name="Ohji S."/>
            <person name="Ichikawa N."/>
        </authorList>
    </citation>
    <scope>NUCLEOTIDE SEQUENCE [LARGE SCALE GENOMIC DNA]</scope>
    <source>
        <strain evidence="1 2">NBRC 103581</strain>
    </source>
</reference>
<dbReference type="EMBL" id="BJUZ01000002">
    <property type="protein sequence ID" value="GEK94313.1"/>
    <property type="molecule type" value="Genomic_DNA"/>
</dbReference>
<name>A0A511B3S1_9PROT</name>
<accession>A0A511B3S1</accession>
<evidence type="ECO:0000313" key="2">
    <source>
        <dbReference type="Proteomes" id="UP000321230"/>
    </source>
</evidence>
<dbReference type="AlphaFoldDB" id="A0A511B3S1"/>
<comment type="caution">
    <text evidence="1">The sequence shown here is derived from an EMBL/GenBank/DDBJ whole genome shotgun (WGS) entry which is preliminary data.</text>
</comment>
<gene>
    <name evidence="1" type="ORF">GWA01_20830</name>
</gene>
<evidence type="ECO:0000313" key="1">
    <source>
        <dbReference type="EMBL" id="GEK94313.1"/>
    </source>
</evidence>
<protein>
    <submittedName>
        <fullName evidence="1">Uncharacterized protein</fullName>
    </submittedName>
</protein>
<keyword evidence="2" id="KW-1185">Reference proteome</keyword>
<sequence>MCIAYAKDASGCQGGHYGPEPPIQQKCSALTCAALVESGGIIGTGSGQTRQHHDI</sequence>
<organism evidence="1 2">
    <name type="scientific">Gluconobacter wancherniae NBRC 103581</name>
    <dbReference type="NCBI Taxonomy" id="656744"/>
    <lineage>
        <taxon>Bacteria</taxon>
        <taxon>Pseudomonadati</taxon>
        <taxon>Pseudomonadota</taxon>
        <taxon>Alphaproteobacteria</taxon>
        <taxon>Acetobacterales</taxon>
        <taxon>Acetobacteraceae</taxon>
        <taxon>Gluconobacter</taxon>
    </lineage>
</organism>